<gene>
    <name evidence="1" type="ORF">ACI1P1_09420</name>
</gene>
<organism evidence="1 2">
    <name type="scientific">Paenibacillus mesotrionivorans</name>
    <dbReference type="NCBI Taxonomy" id="3160968"/>
    <lineage>
        <taxon>Bacteria</taxon>
        <taxon>Bacillati</taxon>
        <taxon>Bacillota</taxon>
        <taxon>Bacilli</taxon>
        <taxon>Bacillales</taxon>
        <taxon>Paenibacillaceae</taxon>
        <taxon>Paenibacillus</taxon>
    </lineage>
</organism>
<name>A0ACC7NWF0_9BACL</name>
<comment type="caution">
    <text evidence="1">The sequence shown here is derived from an EMBL/GenBank/DDBJ whole genome shotgun (WGS) entry which is preliminary data.</text>
</comment>
<dbReference type="Proteomes" id="UP001631969">
    <property type="component" value="Unassembled WGS sequence"/>
</dbReference>
<accession>A0ACC7NWF0</accession>
<sequence>MNVIIYLLLGTVDIFLLMTLIFKVFRWPLRQYARETLIIAFLCSLESYLSRIVFGVPEVDLILQNIIILVLMRVLLKVNFYYALTLSVIGSFLYSEIAYITYNLFALFHIELDFSTPTSAGVYFMQISVQVLAALLAFLLYKFNLGFSFVSVPPHDSKRRFTPKEKMNLIISCVAVVCIFFTVYVAINYGTFGINAIMVLEFIALLFLLYIARKQDAI</sequence>
<dbReference type="EMBL" id="JBJURJ010000005">
    <property type="protein sequence ID" value="MFM9328505.1"/>
    <property type="molecule type" value="Genomic_DNA"/>
</dbReference>
<evidence type="ECO:0000313" key="1">
    <source>
        <dbReference type="EMBL" id="MFM9328505.1"/>
    </source>
</evidence>
<reference evidence="1" key="1">
    <citation type="submission" date="2024-12" db="EMBL/GenBank/DDBJ databases">
        <authorList>
            <person name="Wu N."/>
        </authorList>
    </citation>
    <scope>NUCLEOTIDE SEQUENCE</scope>
    <source>
        <strain evidence="1">P15</strain>
    </source>
</reference>
<proteinExistence type="predicted"/>
<keyword evidence="2" id="KW-1185">Reference proteome</keyword>
<protein>
    <submittedName>
        <fullName evidence="1">Uncharacterized protein</fullName>
    </submittedName>
</protein>
<evidence type="ECO:0000313" key="2">
    <source>
        <dbReference type="Proteomes" id="UP001631969"/>
    </source>
</evidence>